<feature type="signal peptide" evidence="1">
    <location>
        <begin position="1"/>
        <end position="19"/>
    </location>
</feature>
<evidence type="ECO:0000313" key="2">
    <source>
        <dbReference type="EMBL" id="KLO09624.1"/>
    </source>
</evidence>
<name>A0A0H2RCW9_9AGAM</name>
<keyword evidence="1" id="KW-0732">Signal</keyword>
<evidence type="ECO:0000256" key="1">
    <source>
        <dbReference type="SAM" id="SignalP"/>
    </source>
</evidence>
<accession>A0A0H2RCW9</accession>
<dbReference type="Proteomes" id="UP000053477">
    <property type="component" value="Unassembled WGS sequence"/>
</dbReference>
<reference evidence="2 3" key="1">
    <citation type="submission" date="2015-04" db="EMBL/GenBank/DDBJ databases">
        <title>Complete genome sequence of Schizopora paradoxa KUC8140, a cosmopolitan wood degrader in East Asia.</title>
        <authorList>
            <consortium name="DOE Joint Genome Institute"/>
            <person name="Min B."/>
            <person name="Park H."/>
            <person name="Jang Y."/>
            <person name="Kim J.-J."/>
            <person name="Kim K.H."/>
            <person name="Pangilinan J."/>
            <person name="Lipzen A."/>
            <person name="Riley R."/>
            <person name="Grigoriev I.V."/>
            <person name="Spatafora J.W."/>
            <person name="Choi I.-G."/>
        </authorList>
    </citation>
    <scope>NUCLEOTIDE SEQUENCE [LARGE SCALE GENOMIC DNA]</scope>
    <source>
        <strain evidence="2 3">KUC8140</strain>
    </source>
</reference>
<gene>
    <name evidence="2" type="ORF">SCHPADRAFT_943489</name>
</gene>
<dbReference type="InParanoid" id="A0A0H2RCW9"/>
<dbReference type="EMBL" id="KQ086050">
    <property type="protein sequence ID" value="KLO09624.1"/>
    <property type="molecule type" value="Genomic_DNA"/>
</dbReference>
<proteinExistence type="predicted"/>
<sequence>MGTAVLASAVSQFVVGVSAAPGCNSGSASIAVLKRVKRAFTAARRDGSSTSAAVAFSQQDGWGSSKRADADSSLCGVGVRVVAVCDGVPVTPPSMDIEDEGGTVRE</sequence>
<protein>
    <recommendedName>
        <fullName evidence="4">Secreted protein</fullName>
    </recommendedName>
</protein>
<dbReference type="AlphaFoldDB" id="A0A0H2RCW9"/>
<feature type="chain" id="PRO_5005201404" description="Secreted protein" evidence="1">
    <location>
        <begin position="20"/>
        <end position="106"/>
    </location>
</feature>
<evidence type="ECO:0008006" key="4">
    <source>
        <dbReference type="Google" id="ProtNLM"/>
    </source>
</evidence>
<keyword evidence="3" id="KW-1185">Reference proteome</keyword>
<evidence type="ECO:0000313" key="3">
    <source>
        <dbReference type="Proteomes" id="UP000053477"/>
    </source>
</evidence>
<organism evidence="2 3">
    <name type="scientific">Schizopora paradoxa</name>
    <dbReference type="NCBI Taxonomy" id="27342"/>
    <lineage>
        <taxon>Eukaryota</taxon>
        <taxon>Fungi</taxon>
        <taxon>Dikarya</taxon>
        <taxon>Basidiomycota</taxon>
        <taxon>Agaricomycotina</taxon>
        <taxon>Agaricomycetes</taxon>
        <taxon>Hymenochaetales</taxon>
        <taxon>Schizoporaceae</taxon>
        <taxon>Schizopora</taxon>
    </lineage>
</organism>